<evidence type="ECO:0000313" key="1">
    <source>
        <dbReference type="EMBL" id="KAJ3549652.1"/>
    </source>
</evidence>
<organism evidence="1 2">
    <name type="scientific">Phlebia brevispora</name>
    <dbReference type="NCBI Taxonomy" id="194682"/>
    <lineage>
        <taxon>Eukaryota</taxon>
        <taxon>Fungi</taxon>
        <taxon>Dikarya</taxon>
        <taxon>Basidiomycota</taxon>
        <taxon>Agaricomycotina</taxon>
        <taxon>Agaricomycetes</taxon>
        <taxon>Polyporales</taxon>
        <taxon>Meruliaceae</taxon>
        <taxon>Phlebia</taxon>
    </lineage>
</organism>
<sequence length="895" mass="100209">MASSSESMGRVDLTVEPDLQPLYPTPSQLAHLLSPNVGLSPSQKAELVSHCLTRTCAFGDFTLLSYLLSDPHAQPFIDLGKQDEDGLGLISIAILGFGSEGERDVEREECVRLLVSEGADVNLADHAGWVALHHAALVAPPTLVSHLLTHGSSPFALTRRQLTALDIVTARTTLPGREDVALLLEEAMREKGWTGGRMEEKRRKFEKRVSRHRKRKELQESVGKVLRISSRWWGDIDAEFMFDVFDEDEDEDMGAQEIFTPSPDYTSMLVFAPHALPDIFQSLIIDYPQSLRNAEPANVLYMLARFACLNCDNDWLEDLVVGATDAIEDTFFNRGDDLTCLVFWLYNITVWLHLMRCDEAMKETCELLGSYTLIEEILNSVFVFIIRFAERRIDGLLDAALLDYSPLSSEFDSVQFESEWSILRTFQASSKKKPTPLQNSNSLAPGSPTIKSNTGTVSPSGTSRPSSPPPSVTPTKFASLRQTFSRARASSTVSSPQVQTPPPPSPNNVTTFMTALQTLLVLSDINPALITQLWSQVFYWAACEMFNRILTRKKYLCRSRAVQMSMNVSALEEWVGNMELPRGISSHFAPVKDLLNWLQCLSSINEFSNLIATIQTMKHINPLQMRRAVRDYKYEVNEGRMTEECIQYLAQLQKDWERHRVKIGVEALRKEIGDRERDREDEYLPSSGSASVIDSVPPSPCVENGCAQRNIDLLFDRGQEKSVWEPPAAPDALGELLDSRHMLSVYLPSDPRLLGAVPGKRPFVDEDPQHLDAKANGRSVSRASQGTRGAMMWRLQSSKLREVGIRTLQSIDGARSTARWYRPLEPEPEADDDDDEDDDQPPPPYTADDPRVPGEQPKITTHLTPLTKSRSSRSRGRGSTDVTPVDSETAKRLQD</sequence>
<accession>A0ACC1SZP0</accession>
<reference evidence="1" key="1">
    <citation type="submission" date="2022-07" db="EMBL/GenBank/DDBJ databases">
        <title>Genome Sequence of Phlebia brevispora.</title>
        <authorList>
            <person name="Buettner E."/>
        </authorList>
    </citation>
    <scope>NUCLEOTIDE SEQUENCE</scope>
    <source>
        <strain evidence="1">MPL23</strain>
    </source>
</reference>
<keyword evidence="2" id="KW-1185">Reference proteome</keyword>
<name>A0ACC1SZP0_9APHY</name>
<dbReference type="EMBL" id="JANHOG010000926">
    <property type="protein sequence ID" value="KAJ3549652.1"/>
    <property type="molecule type" value="Genomic_DNA"/>
</dbReference>
<proteinExistence type="predicted"/>
<evidence type="ECO:0000313" key="2">
    <source>
        <dbReference type="Proteomes" id="UP001148662"/>
    </source>
</evidence>
<gene>
    <name evidence="1" type="ORF">NM688_g5158</name>
</gene>
<dbReference type="Proteomes" id="UP001148662">
    <property type="component" value="Unassembled WGS sequence"/>
</dbReference>
<protein>
    <submittedName>
        <fullName evidence="1">Uncharacterized protein</fullName>
    </submittedName>
</protein>
<comment type="caution">
    <text evidence="1">The sequence shown here is derived from an EMBL/GenBank/DDBJ whole genome shotgun (WGS) entry which is preliminary data.</text>
</comment>